<dbReference type="PANTHER" id="PTHR10900:SF77">
    <property type="entry name" value="FI19380P1"/>
    <property type="match status" value="1"/>
</dbReference>
<feature type="domain" description="FAS1" evidence="2">
    <location>
        <begin position="35"/>
        <end position="161"/>
    </location>
</feature>
<dbReference type="AlphaFoldDB" id="A0A2Z4IJT2"/>
<dbReference type="PANTHER" id="PTHR10900">
    <property type="entry name" value="PERIOSTIN-RELATED"/>
    <property type="match status" value="1"/>
</dbReference>
<dbReference type="OrthoDB" id="831756at2"/>
<dbReference type="SUPFAM" id="SSF82153">
    <property type="entry name" value="FAS1 domain"/>
    <property type="match status" value="1"/>
</dbReference>
<dbReference type="PROSITE" id="PS50213">
    <property type="entry name" value="FAS1"/>
    <property type="match status" value="1"/>
</dbReference>
<evidence type="ECO:0000256" key="1">
    <source>
        <dbReference type="SAM" id="SignalP"/>
    </source>
</evidence>
<evidence type="ECO:0000313" key="3">
    <source>
        <dbReference type="EMBL" id="AWW31185.1"/>
    </source>
</evidence>
<reference evidence="3 4" key="1">
    <citation type="submission" date="2018-06" db="EMBL/GenBank/DDBJ databases">
        <title>Echinicola strongylocentroti sp. nov., isolated from a sea urchin Strongylocentrotus intermedius.</title>
        <authorList>
            <person name="Bae S.S."/>
        </authorList>
    </citation>
    <scope>NUCLEOTIDE SEQUENCE [LARGE SCALE GENOMIC DNA]</scope>
    <source>
        <strain evidence="3 4">MEBiC08714</strain>
    </source>
</reference>
<dbReference type="Gene3D" id="2.30.180.10">
    <property type="entry name" value="FAS1 domain"/>
    <property type="match status" value="1"/>
</dbReference>
<name>A0A2Z4IJT2_9BACT</name>
<dbReference type="PROSITE" id="PS51257">
    <property type="entry name" value="PROKAR_LIPOPROTEIN"/>
    <property type="match status" value="1"/>
</dbReference>
<sequence length="454" mass="51447">MNKRYRYFLLCLVALGLFSCSDQWADHNEASQDLNNNLVQMIRADADLSTFASLLEQSGLDKQVASGSYSVWAPSNAALQNLPESIIGNEEALRTFVGNHIGYQQRLSYQAEEAPIRVKMLNDKVNVLRQNSITSVDQTASFDYADRVSKNGVLYKIDSYLEPRKNVWEIVQEQSDNPVSQLVTGMAVTDSLTDETYNYFEYDVADLANEDSTYTFFLLSDNAYTTFKSAMEPYFKDTLPETEMLSMPLSLGLSKDLVFTTAYYDNVPDTILSVDSVKVAFHEGQVLEKINASNGVVYLMDGFDYKLSDKIPEIKIEGEYYDGLSDGSGPVNIRARSWASNMRDLLVINSGIAGYSVRYDVPQAHSTKYDIYWRAVNDDYIPRTNEQRIAVDSVQNELFSLMFVVPNTYEEVYVGQHEVQNYGDLRLLLQSYPTTSNDWNSLVLDYIRLVPVVE</sequence>
<keyword evidence="1" id="KW-0732">Signal</keyword>
<organism evidence="3 4">
    <name type="scientific">Echinicola strongylocentroti</name>
    <dbReference type="NCBI Taxonomy" id="1795355"/>
    <lineage>
        <taxon>Bacteria</taxon>
        <taxon>Pseudomonadati</taxon>
        <taxon>Bacteroidota</taxon>
        <taxon>Cytophagia</taxon>
        <taxon>Cytophagales</taxon>
        <taxon>Cyclobacteriaceae</taxon>
        <taxon>Echinicola</taxon>
    </lineage>
</organism>
<protein>
    <submittedName>
        <fullName evidence="3">Fasciclin domain-containing protein</fullName>
    </submittedName>
</protein>
<keyword evidence="4" id="KW-1185">Reference proteome</keyword>
<dbReference type="Proteomes" id="UP000248688">
    <property type="component" value="Chromosome"/>
</dbReference>
<proteinExistence type="predicted"/>
<gene>
    <name evidence="3" type="ORF">DN752_14200</name>
</gene>
<dbReference type="InterPro" id="IPR050904">
    <property type="entry name" value="Adhesion/Biosynth-related"/>
</dbReference>
<dbReference type="InterPro" id="IPR000782">
    <property type="entry name" value="FAS1_domain"/>
</dbReference>
<accession>A0A2Z4IJT2</accession>
<dbReference type="InterPro" id="IPR036378">
    <property type="entry name" value="FAS1_dom_sf"/>
</dbReference>
<dbReference type="RefSeq" id="WP_112784562.1">
    <property type="nucleotide sequence ID" value="NZ_CP030041.1"/>
</dbReference>
<feature type="signal peptide" evidence="1">
    <location>
        <begin position="1"/>
        <end position="25"/>
    </location>
</feature>
<evidence type="ECO:0000259" key="2">
    <source>
        <dbReference type="PROSITE" id="PS50213"/>
    </source>
</evidence>
<evidence type="ECO:0000313" key="4">
    <source>
        <dbReference type="Proteomes" id="UP000248688"/>
    </source>
</evidence>
<dbReference type="Pfam" id="PF02469">
    <property type="entry name" value="Fasciclin"/>
    <property type="match status" value="1"/>
</dbReference>
<feature type="chain" id="PRO_5016313938" evidence="1">
    <location>
        <begin position="26"/>
        <end position="454"/>
    </location>
</feature>
<dbReference type="KEGG" id="est:DN752_14200"/>
<dbReference type="EMBL" id="CP030041">
    <property type="protein sequence ID" value="AWW31185.1"/>
    <property type="molecule type" value="Genomic_DNA"/>
</dbReference>